<evidence type="ECO:0000313" key="2">
    <source>
        <dbReference type="Proteomes" id="UP000828390"/>
    </source>
</evidence>
<dbReference type="EMBL" id="JAIWYP010000009">
    <property type="protein sequence ID" value="KAH3770866.1"/>
    <property type="molecule type" value="Genomic_DNA"/>
</dbReference>
<reference evidence="1" key="1">
    <citation type="journal article" date="2019" name="bioRxiv">
        <title>The Genome of the Zebra Mussel, Dreissena polymorpha: A Resource for Invasive Species Research.</title>
        <authorList>
            <person name="McCartney M.A."/>
            <person name="Auch B."/>
            <person name="Kono T."/>
            <person name="Mallez S."/>
            <person name="Zhang Y."/>
            <person name="Obille A."/>
            <person name="Becker A."/>
            <person name="Abrahante J.E."/>
            <person name="Garbe J."/>
            <person name="Badalamenti J.P."/>
            <person name="Herman A."/>
            <person name="Mangelson H."/>
            <person name="Liachko I."/>
            <person name="Sullivan S."/>
            <person name="Sone E.D."/>
            <person name="Koren S."/>
            <person name="Silverstein K.A.T."/>
            <person name="Beckman K.B."/>
            <person name="Gohl D.M."/>
        </authorList>
    </citation>
    <scope>NUCLEOTIDE SEQUENCE</scope>
    <source>
        <strain evidence="1">Duluth1</strain>
        <tissue evidence="1">Whole animal</tissue>
    </source>
</reference>
<keyword evidence="2" id="KW-1185">Reference proteome</keyword>
<protein>
    <submittedName>
        <fullName evidence="1">Uncharacterized protein</fullName>
    </submittedName>
</protein>
<accession>A0A9D4E0A8</accession>
<dbReference type="Proteomes" id="UP000828390">
    <property type="component" value="Unassembled WGS sequence"/>
</dbReference>
<reference evidence="1" key="2">
    <citation type="submission" date="2020-11" db="EMBL/GenBank/DDBJ databases">
        <authorList>
            <person name="McCartney M.A."/>
            <person name="Auch B."/>
            <person name="Kono T."/>
            <person name="Mallez S."/>
            <person name="Becker A."/>
            <person name="Gohl D.M."/>
            <person name="Silverstein K.A.T."/>
            <person name="Koren S."/>
            <person name="Bechman K.B."/>
            <person name="Herman A."/>
            <person name="Abrahante J.E."/>
            <person name="Garbe J."/>
        </authorList>
    </citation>
    <scope>NUCLEOTIDE SEQUENCE</scope>
    <source>
        <strain evidence="1">Duluth1</strain>
        <tissue evidence="1">Whole animal</tissue>
    </source>
</reference>
<sequence>MCDPIRRIVTQEAATRVGRRPGAMSHLVTSEVVDLQWLNVRVQGWEFNNDFITNYDNLNALVRVLRAFDAL</sequence>
<organism evidence="1 2">
    <name type="scientific">Dreissena polymorpha</name>
    <name type="common">Zebra mussel</name>
    <name type="synonym">Mytilus polymorpha</name>
    <dbReference type="NCBI Taxonomy" id="45954"/>
    <lineage>
        <taxon>Eukaryota</taxon>
        <taxon>Metazoa</taxon>
        <taxon>Spiralia</taxon>
        <taxon>Lophotrochozoa</taxon>
        <taxon>Mollusca</taxon>
        <taxon>Bivalvia</taxon>
        <taxon>Autobranchia</taxon>
        <taxon>Heteroconchia</taxon>
        <taxon>Euheterodonta</taxon>
        <taxon>Imparidentia</taxon>
        <taxon>Neoheterodontei</taxon>
        <taxon>Myida</taxon>
        <taxon>Dreissenoidea</taxon>
        <taxon>Dreissenidae</taxon>
        <taxon>Dreissena</taxon>
    </lineage>
</organism>
<proteinExistence type="predicted"/>
<evidence type="ECO:0000313" key="1">
    <source>
        <dbReference type="EMBL" id="KAH3770866.1"/>
    </source>
</evidence>
<gene>
    <name evidence="1" type="ORF">DPMN_172163</name>
</gene>
<name>A0A9D4E0A8_DREPO</name>
<dbReference type="AlphaFoldDB" id="A0A9D4E0A8"/>
<comment type="caution">
    <text evidence="1">The sequence shown here is derived from an EMBL/GenBank/DDBJ whole genome shotgun (WGS) entry which is preliminary data.</text>
</comment>